<dbReference type="PRINTS" id="PR00039">
    <property type="entry name" value="HTHLYSR"/>
</dbReference>
<dbReference type="AlphaFoldDB" id="A0A2P7S4E9"/>
<dbReference type="Gene3D" id="1.10.10.10">
    <property type="entry name" value="Winged helix-like DNA-binding domain superfamily/Winged helix DNA-binding domain"/>
    <property type="match status" value="1"/>
</dbReference>
<accession>A0A2P7S4E9</accession>
<protein>
    <submittedName>
        <fullName evidence="6">LysR family transcriptional regulator</fullName>
    </submittedName>
</protein>
<evidence type="ECO:0000256" key="2">
    <source>
        <dbReference type="ARBA" id="ARBA00023015"/>
    </source>
</evidence>
<dbReference type="InterPro" id="IPR058163">
    <property type="entry name" value="LysR-type_TF_proteobact-type"/>
</dbReference>
<dbReference type="PANTHER" id="PTHR30537">
    <property type="entry name" value="HTH-TYPE TRANSCRIPTIONAL REGULATOR"/>
    <property type="match status" value="1"/>
</dbReference>
<evidence type="ECO:0000313" key="7">
    <source>
        <dbReference type="Proteomes" id="UP000240653"/>
    </source>
</evidence>
<dbReference type="InterPro" id="IPR005119">
    <property type="entry name" value="LysR_subst-bd"/>
</dbReference>
<gene>
    <name evidence="6" type="ORF">C7I85_22385</name>
</gene>
<dbReference type="PANTHER" id="PTHR30537:SF26">
    <property type="entry name" value="GLYCINE CLEAVAGE SYSTEM TRANSCRIPTIONAL ACTIVATOR"/>
    <property type="match status" value="1"/>
</dbReference>
<dbReference type="Proteomes" id="UP000240653">
    <property type="component" value="Unassembled WGS sequence"/>
</dbReference>
<dbReference type="Pfam" id="PF03466">
    <property type="entry name" value="LysR_substrate"/>
    <property type="match status" value="1"/>
</dbReference>
<dbReference type="GO" id="GO:0006351">
    <property type="term" value="P:DNA-templated transcription"/>
    <property type="evidence" value="ECO:0007669"/>
    <property type="project" value="TreeGrafter"/>
</dbReference>
<keyword evidence="4" id="KW-0804">Transcription</keyword>
<reference evidence="6 7" key="1">
    <citation type="submission" date="2018-03" db="EMBL/GenBank/DDBJ databases">
        <title>The draft genome of Mesorhizobium soli JCM 19897.</title>
        <authorList>
            <person name="Li L."/>
            <person name="Liu L."/>
            <person name="Liang L."/>
            <person name="Wang T."/>
            <person name="Zhang X."/>
        </authorList>
    </citation>
    <scope>NUCLEOTIDE SEQUENCE [LARGE SCALE GENOMIC DNA]</scope>
    <source>
        <strain evidence="6 7">JCM 19897</strain>
    </source>
</reference>
<evidence type="ECO:0000313" key="6">
    <source>
        <dbReference type="EMBL" id="PSJ57344.1"/>
    </source>
</evidence>
<organism evidence="6 7">
    <name type="scientific">Pseudaminobacter soli</name>
    <name type="common">ex Li et al. 2025</name>
    <dbReference type="NCBI Taxonomy" id="1295366"/>
    <lineage>
        <taxon>Bacteria</taxon>
        <taxon>Pseudomonadati</taxon>
        <taxon>Pseudomonadota</taxon>
        <taxon>Alphaproteobacteria</taxon>
        <taxon>Hyphomicrobiales</taxon>
        <taxon>Phyllobacteriaceae</taxon>
        <taxon>Pseudaminobacter</taxon>
    </lineage>
</organism>
<evidence type="ECO:0000256" key="4">
    <source>
        <dbReference type="ARBA" id="ARBA00023163"/>
    </source>
</evidence>
<name>A0A2P7S4E9_9HYPH</name>
<keyword evidence="7" id="KW-1185">Reference proteome</keyword>
<dbReference type="GO" id="GO:0003700">
    <property type="term" value="F:DNA-binding transcription factor activity"/>
    <property type="evidence" value="ECO:0007669"/>
    <property type="project" value="InterPro"/>
</dbReference>
<comment type="caution">
    <text evidence="6">The sequence shown here is derived from an EMBL/GenBank/DDBJ whole genome shotgun (WGS) entry which is preliminary data.</text>
</comment>
<proteinExistence type="inferred from homology"/>
<dbReference type="InterPro" id="IPR036390">
    <property type="entry name" value="WH_DNA-bd_sf"/>
</dbReference>
<dbReference type="GO" id="GO:0043565">
    <property type="term" value="F:sequence-specific DNA binding"/>
    <property type="evidence" value="ECO:0007669"/>
    <property type="project" value="TreeGrafter"/>
</dbReference>
<dbReference type="EMBL" id="PXYL01000014">
    <property type="protein sequence ID" value="PSJ57344.1"/>
    <property type="molecule type" value="Genomic_DNA"/>
</dbReference>
<evidence type="ECO:0000259" key="5">
    <source>
        <dbReference type="PROSITE" id="PS50931"/>
    </source>
</evidence>
<dbReference type="PROSITE" id="PS50931">
    <property type="entry name" value="HTH_LYSR"/>
    <property type="match status" value="1"/>
</dbReference>
<dbReference type="Pfam" id="PF00126">
    <property type="entry name" value="HTH_1"/>
    <property type="match status" value="1"/>
</dbReference>
<dbReference type="FunFam" id="1.10.10.10:FF:000001">
    <property type="entry name" value="LysR family transcriptional regulator"/>
    <property type="match status" value="1"/>
</dbReference>
<evidence type="ECO:0000256" key="1">
    <source>
        <dbReference type="ARBA" id="ARBA00009437"/>
    </source>
</evidence>
<dbReference type="SUPFAM" id="SSF46785">
    <property type="entry name" value="Winged helix' DNA-binding domain"/>
    <property type="match status" value="1"/>
</dbReference>
<dbReference type="Gene3D" id="3.40.190.10">
    <property type="entry name" value="Periplasmic binding protein-like II"/>
    <property type="match status" value="2"/>
</dbReference>
<comment type="similarity">
    <text evidence="1">Belongs to the LysR transcriptional regulatory family.</text>
</comment>
<feature type="domain" description="HTH lysR-type" evidence="5">
    <location>
        <begin position="14"/>
        <end position="66"/>
    </location>
</feature>
<keyword evidence="2" id="KW-0805">Transcription regulation</keyword>
<dbReference type="RefSeq" id="WP_106726243.1">
    <property type="nucleotide sequence ID" value="NZ_PXYL01000014.1"/>
</dbReference>
<dbReference type="InterPro" id="IPR036388">
    <property type="entry name" value="WH-like_DNA-bd_sf"/>
</dbReference>
<dbReference type="OrthoDB" id="5526340at2"/>
<dbReference type="SUPFAM" id="SSF53850">
    <property type="entry name" value="Periplasmic binding protein-like II"/>
    <property type="match status" value="1"/>
</dbReference>
<dbReference type="InterPro" id="IPR000847">
    <property type="entry name" value="LysR_HTH_N"/>
</dbReference>
<sequence length="304" mass="33716">MNMRRTLVPALVNLQAFESAARHGNFTRAAEELNLTQSAVSRQIADLERQTGLLLFERIRQRVVLSAAGARLLPEVRRLLHQSEQLMIGAVAAADIKASLRVATLPTFGTRWLVPRLSKFLDTHPNVSVTIESRSTPFDFDEEDFDLAIHYGQPTWARARSTFLCSEVVLPVASGKTIEKLAARNPEDLADAPLIHLTTRPRLWAQWFEANGVAAQNAYRGNRFDQFSMIISAVLSGLGVGLLPSYLIEEEIRSGALTTLFDLPMATENSYFVVFPESRQNNKVAVAFQDWLLSQVGAGRPNAA</sequence>
<evidence type="ECO:0000256" key="3">
    <source>
        <dbReference type="ARBA" id="ARBA00023125"/>
    </source>
</evidence>
<keyword evidence="3" id="KW-0238">DNA-binding</keyword>